<dbReference type="SUPFAM" id="SSF111369">
    <property type="entry name" value="HlyD-like secretion proteins"/>
    <property type="match status" value="1"/>
</dbReference>
<dbReference type="InterPro" id="IPR058634">
    <property type="entry name" value="AaeA-lik-b-barrel"/>
</dbReference>
<reference evidence="7" key="1">
    <citation type="journal article" date="2014" name="Int. J. Syst. Evol. Microbiol.">
        <title>Complete genome sequence of Corynebacterium casei LMG S-19264T (=DSM 44701T), isolated from a smear-ripened cheese.</title>
        <authorList>
            <consortium name="US DOE Joint Genome Institute (JGI-PGF)"/>
            <person name="Walter F."/>
            <person name="Albersmeier A."/>
            <person name="Kalinowski J."/>
            <person name="Ruckert C."/>
        </authorList>
    </citation>
    <scope>NUCLEOTIDE SEQUENCE</scope>
    <source>
        <strain evidence="7">CGMCC 1.10998</strain>
    </source>
</reference>
<dbReference type="Pfam" id="PF25963">
    <property type="entry name" value="Beta-barrel_AAEA"/>
    <property type="match status" value="1"/>
</dbReference>
<organism evidence="7 8">
    <name type="scientific">Undibacterium terreum</name>
    <dbReference type="NCBI Taxonomy" id="1224302"/>
    <lineage>
        <taxon>Bacteria</taxon>
        <taxon>Pseudomonadati</taxon>
        <taxon>Pseudomonadota</taxon>
        <taxon>Betaproteobacteria</taxon>
        <taxon>Burkholderiales</taxon>
        <taxon>Oxalobacteraceae</taxon>
        <taxon>Undibacterium</taxon>
    </lineage>
</organism>
<dbReference type="Gene3D" id="2.40.50.100">
    <property type="match status" value="1"/>
</dbReference>
<dbReference type="GO" id="GO:0016020">
    <property type="term" value="C:membrane"/>
    <property type="evidence" value="ECO:0007669"/>
    <property type="project" value="InterPro"/>
</dbReference>
<comment type="similarity">
    <text evidence="1">Belongs to the membrane fusion protein (MFP) (TC 8.A.1) family.</text>
</comment>
<dbReference type="Pfam" id="PF25917">
    <property type="entry name" value="BSH_RND"/>
    <property type="match status" value="1"/>
</dbReference>
<dbReference type="InterPro" id="IPR006143">
    <property type="entry name" value="RND_pump_MFP"/>
</dbReference>
<comment type="caution">
    <text evidence="7">The sequence shown here is derived from an EMBL/GenBank/DDBJ whole genome shotgun (WGS) entry which is preliminary data.</text>
</comment>
<feature type="domain" description="Multidrug resistance protein MdtA-like barrel-sandwich hybrid" evidence="5">
    <location>
        <begin position="49"/>
        <end position="188"/>
    </location>
</feature>
<dbReference type="PANTHER" id="PTHR30367">
    <property type="entry name" value="P-HYDROXYBENZOIC ACID EFFLUX PUMP SUBUNIT AAEA-RELATED"/>
    <property type="match status" value="1"/>
</dbReference>
<protein>
    <recommendedName>
        <fullName evidence="9">RND family efflux transporter, MFP subunit</fullName>
    </recommendedName>
</protein>
<keyword evidence="3" id="KW-1133">Transmembrane helix</keyword>
<evidence type="ECO:0000256" key="4">
    <source>
        <dbReference type="ARBA" id="ARBA00023136"/>
    </source>
</evidence>
<dbReference type="AlphaFoldDB" id="A0A916XHV7"/>
<keyword evidence="2" id="KW-0812">Transmembrane</keyword>
<evidence type="ECO:0000313" key="7">
    <source>
        <dbReference type="EMBL" id="GGC74370.1"/>
    </source>
</evidence>
<dbReference type="NCBIfam" id="TIGR01730">
    <property type="entry name" value="RND_mfp"/>
    <property type="match status" value="1"/>
</dbReference>
<evidence type="ECO:0000256" key="2">
    <source>
        <dbReference type="ARBA" id="ARBA00022692"/>
    </source>
</evidence>
<sequence>MKITISLKALLSILLTLAMVTAAYFIGDALWDHYMNSPWTRDGRVRADVINVAADVSGQVVEVPVHDNSYVHKGDLLMKIDPARYQLALAQAESLISQRKIAYDIRQRDAERRAKLDNEVISAENRDNFSSTASGAKAAYQEALVMRDSAKLNLERTEVRAHVDGWVSNLNVHAGDYAQAGTPKMAIIDAQSFWVYGYFEETKLPLLKEGDTVDIRLLGSTQLLQGHIDSISRGITDRDNPTGSGLLANVNPSFNWVRLAQRVPVRINIDHIPDGITLAAGMTCTIIAKPGQTAAKEKAKT</sequence>
<accession>A0A916XHV7</accession>
<dbReference type="InterPro" id="IPR058625">
    <property type="entry name" value="MdtA-like_BSH"/>
</dbReference>
<dbReference type="PANTHER" id="PTHR30367:SF12">
    <property type="entry name" value="P-HYDROXYBENZOIC ACID EFFLUX PUMP SUBUNIT AAEA"/>
    <property type="match status" value="1"/>
</dbReference>
<reference evidence="7" key="2">
    <citation type="submission" date="2020-09" db="EMBL/GenBank/DDBJ databases">
        <authorList>
            <person name="Sun Q."/>
            <person name="Zhou Y."/>
        </authorList>
    </citation>
    <scope>NUCLEOTIDE SEQUENCE</scope>
    <source>
        <strain evidence="7">CGMCC 1.10998</strain>
    </source>
</reference>
<feature type="domain" description="p-hydroxybenzoic acid efflux pump subunit AaeA-like beta-barrel" evidence="6">
    <location>
        <begin position="192"/>
        <end position="287"/>
    </location>
</feature>
<evidence type="ECO:0000259" key="5">
    <source>
        <dbReference type="Pfam" id="PF25917"/>
    </source>
</evidence>
<name>A0A916XHV7_9BURK</name>
<keyword evidence="4" id="KW-0472">Membrane</keyword>
<dbReference type="InterPro" id="IPR050393">
    <property type="entry name" value="MFP_Efflux_Pump"/>
</dbReference>
<gene>
    <name evidence="7" type="ORF">GCM10011396_21970</name>
</gene>
<dbReference type="GO" id="GO:0022857">
    <property type="term" value="F:transmembrane transporter activity"/>
    <property type="evidence" value="ECO:0007669"/>
    <property type="project" value="InterPro"/>
</dbReference>
<evidence type="ECO:0000256" key="1">
    <source>
        <dbReference type="ARBA" id="ARBA00009477"/>
    </source>
</evidence>
<dbReference type="EMBL" id="BMED01000002">
    <property type="protein sequence ID" value="GGC74370.1"/>
    <property type="molecule type" value="Genomic_DNA"/>
</dbReference>
<evidence type="ECO:0000256" key="3">
    <source>
        <dbReference type="ARBA" id="ARBA00022989"/>
    </source>
</evidence>
<evidence type="ECO:0000259" key="6">
    <source>
        <dbReference type="Pfam" id="PF25963"/>
    </source>
</evidence>
<dbReference type="Gene3D" id="2.40.30.170">
    <property type="match status" value="1"/>
</dbReference>
<evidence type="ECO:0000313" key="8">
    <source>
        <dbReference type="Proteomes" id="UP000637423"/>
    </source>
</evidence>
<dbReference type="Proteomes" id="UP000637423">
    <property type="component" value="Unassembled WGS sequence"/>
</dbReference>
<proteinExistence type="inferred from homology"/>
<evidence type="ECO:0008006" key="9">
    <source>
        <dbReference type="Google" id="ProtNLM"/>
    </source>
</evidence>
<keyword evidence="8" id="KW-1185">Reference proteome</keyword>
<dbReference type="RefSeq" id="WP_188566101.1">
    <property type="nucleotide sequence ID" value="NZ_BMED01000002.1"/>
</dbReference>